<evidence type="ECO:0000256" key="3">
    <source>
        <dbReference type="ARBA" id="ARBA00022448"/>
    </source>
</evidence>
<keyword evidence="5" id="KW-0997">Cell inner membrane</keyword>
<comment type="subcellular location">
    <subcellularLocation>
        <location evidence="1">Cell inner membrane</location>
        <topology evidence="1">Single-pass membrane protein</topology>
        <orientation evidence="1">Periplasmic side</orientation>
    </subcellularLocation>
</comment>
<keyword evidence="7" id="KW-0653">Protein transport</keyword>
<keyword evidence="14" id="KW-1185">Reference proteome</keyword>
<dbReference type="PANTHER" id="PTHR33446:SF2">
    <property type="entry name" value="PROTEIN TONB"/>
    <property type="match status" value="1"/>
</dbReference>
<organism evidence="13 14">
    <name type="scientific">Burkholderia metallica</name>
    <dbReference type="NCBI Taxonomy" id="488729"/>
    <lineage>
        <taxon>Bacteria</taxon>
        <taxon>Pseudomonadati</taxon>
        <taxon>Pseudomonadota</taxon>
        <taxon>Betaproteobacteria</taxon>
        <taxon>Burkholderiales</taxon>
        <taxon>Burkholderiaceae</taxon>
        <taxon>Burkholderia</taxon>
        <taxon>Burkholderia cepacia complex</taxon>
    </lineage>
</organism>
<dbReference type="PROSITE" id="PS52015">
    <property type="entry name" value="TONB_CTD"/>
    <property type="match status" value="1"/>
</dbReference>
<comment type="caution">
    <text evidence="13">The sequence shown here is derived from an EMBL/GenBank/DDBJ whole genome shotgun (WGS) entry which is preliminary data.</text>
</comment>
<dbReference type="InterPro" id="IPR037682">
    <property type="entry name" value="TonB_C"/>
</dbReference>
<dbReference type="SUPFAM" id="SSF74653">
    <property type="entry name" value="TolA/TonB C-terminal domain"/>
    <property type="match status" value="1"/>
</dbReference>
<dbReference type="Pfam" id="PF03544">
    <property type="entry name" value="TonB_C"/>
    <property type="match status" value="1"/>
</dbReference>
<evidence type="ECO:0000256" key="9">
    <source>
        <dbReference type="ARBA" id="ARBA00023136"/>
    </source>
</evidence>
<proteinExistence type="inferred from homology"/>
<reference evidence="13" key="1">
    <citation type="submission" date="2023-07" db="EMBL/GenBank/DDBJ databases">
        <title>A collection of bacterial strains from the Burkholderia cepacia Research Laboratory and Repository.</title>
        <authorList>
            <person name="Lipuma J."/>
            <person name="Spilker T."/>
            <person name="Caverly L."/>
        </authorList>
    </citation>
    <scope>NUCLEOTIDE SEQUENCE</scope>
    <source>
        <strain evidence="13">AU42020</strain>
    </source>
</reference>
<sequence>MHSYSYRWRGSGGQGRPGGMRIVLAVAATCVMHAGVFMLLAREPVARSVPVQRRLMMAILIAPAPEGATRAPVAAPSKAASRALHRAVPAARSSQSGKSPAIKPVAPDRAGPPAHDASTPLRPVPAATSVERRSMPDDDPSPNAGQTRAVSHAIPASALPRFVVHPECVLAPPDYPPQSLRTGEHGTALVELETDAAGRVVAARVVTGSGYPRLDAAAREAALASRCTPYLENGAPSPMRARVPVTFNLDE</sequence>
<dbReference type="Gene3D" id="3.30.1150.10">
    <property type="match status" value="1"/>
</dbReference>
<gene>
    <name evidence="13" type="ORF">QZM52_16000</name>
</gene>
<dbReference type="Proteomes" id="UP001171606">
    <property type="component" value="Unassembled WGS sequence"/>
</dbReference>
<evidence type="ECO:0000313" key="13">
    <source>
        <dbReference type="EMBL" id="MDN7932793.1"/>
    </source>
</evidence>
<evidence type="ECO:0000256" key="7">
    <source>
        <dbReference type="ARBA" id="ARBA00022927"/>
    </source>
</evidence>
<accession>A0ABT8PE99</accession>
<keyword evidence="8 11" id="KW-1133">Transmembrane helix</keyword>
<dbReference type="InterPro" id="IPR006260">
    <property type="entry name" value="TonB/TolA_C"/>
</dbReference>
<evidence type="ECO:0000256" key="10">
    <source>
        <dbReference type="SAM" id="MobiDB-lite"/>
    </source>
</evidence>
<evidence type="ECO:0000256" key="8">
    <source>
        <dbReference type="ARBA" id="ARBA00022989"/>
    </source>
</evidence>
<evidence type="ECO:0000256" key="2">
    <source>
        <dbReference type="ARBA" id="ARBA00006555"/>
    </source>
</evidence>
<name>A0ABT8PE99_9BURK</name>
<dbReference type="RefSeq" id="WP_226243590.1">
    <property type="nucleotide sequence ID" value="NZ_JAIZQJ010000013.1"/>
</dbReference>
<evidence type="ECO:0000256" key="1">
    <source>
        <dbReference type="ARBA" id="ARBA00004383"/>
    </source>
</evidence>
<dbReference type="InterPro" id="IPR051045">
    <property type="entry name" value="TonB-dependent_transducer"/>
</dbReference>
<evidence type="ECO:0000313" key="14">
    <source>
        <dbReference type="Proteomes" id="UP001171606"/>
    </source>
</evidence>
<protein>
    <submittedName>
        <fullName evidence="13">TonB family protein</fullName>
    </submittedName>
</protein>
<evidence type="ECO:0000256" key="11">
    <source>
        <dbReference type="SAM" id="Phobius"/>
    </source>
</evidence>
<dbReference type="NCBIfam" id="TIGR01352">
    <property type="entry name" value="tonB_Cterm"/>
    <property type="match status" value="1"/>
</dbReference>
<feature type="domain" description="TonB C-terminal" evidence="12">
    <location>
        <begin position="160"/>
        <end position="251"/>
    </location>
</feature>
<keyword evidence="9 11" id="KW-0472">Membrane</keyword>
<feature type="transmembrane region" description="Helical" evidence="11">
    <location>
        <begin position="21"/>
        <end position="41"/>
    </location>
</feature>
<keyword evidence="3" id="KW-0813">Transport</keyword>
<keyword evidence="4" id="KW-1003">Cell membrane</keyword>
<evidence type="ECO:0000256" key="6">
    <source>
        <dbReference type="ARBA" id="ARBA00022692"/>
    </source>
</evidence>
<dbReference type="EMBL" id="JAUJSQ010000005">
    <property type="protein sequence ID" value="MDN7932793.1"/>
    <property type="molecule type" value="Genomic_DNA"/>
</dbReference>
<feature type="region of interest" description="Disordered" evidence="10">
    <location>
        <begin position="70"/>
        <end position="124"/>
    </location>
</feature>
<evidence type="ECO:0000256" key="4">
    <source>
        <dbReference type="ARBA" id="ARBA00022475"/>
    </source>
</evidence>
<comment type="similarity">
    <text evidence="2">Belongs to the TonB family.</text>
</comment>
<keyword evidence="6 11" id="KW-0812">Transmembrane</keyword>
<evidence type="ECO:0000259" key="12">
    <source>
        <dbReference type="PROSITE" id="PS52015"/>
    </source>
</evidence>
<evidence type="ECO:0000256" key="5">
    <source>
        <dbReference type="ARBA" id="ARBA00022519"/>
    </source>
</evidence>
<feature type="region of interest" description="Disordered" evidence="10">
    <location>
        <begin position="129"/>
        <end position="148"/>
    </location>
</feature>
<dbReference type="PANTHER" id="PTHR33446">
    <property type="entry name" value="PROTEIN TONB-RELATED"/>
    <property type="match status" value="1"/>
</dbReference>